<evidence type="ECO:0000313" key="2">
    <source>
        <dbReference type="EMBL" id="RUA22970.1"/>
    </source>
</evidence>
<name>A0A3S0NF46_9GAMM</name>
<feature type="compositionally biased region" description="Polar residues" evidence="1">
    <location>
        <begin position="19"/>
        <end position="38"/>
    </location>
</feature>
<dbReference type="EMBL" id="RXHI01000005">
    <property type="protein sequence ID" value="RUA22970.1"/>
    <property type="molecule type" value="Genomic_DNA"/>
</dbReference>
<protein>
    <submittedName>
        <fullName evidence="2">Uncharacterized protein</fullName>
    </submittedName>
</protein>
<sequence>MGERTAAADAGLIGATVEGVTTTLGRENRTSVLPSSPTARRRRPDHLEGRWAVQRRPAALRQCPPDRTGSAMARPWNRPGTAPVIHPRTLAPLQRKSIPLTVRSFLELDAAPTLIGPEAGDGDRQPARILRDEQVLLDVAPHDFSFMDDARLGRARLPGSITGCTPTSWNARMMSAPGHRR</sequence>
<dbReference type="AlphaFoldDB" id="A0A3S0NF46"/>
<accession>A0A3S0NF46</accession>
<gene>
    <name evidence="2" type="ORF">DSL92_02085</name>
</gene>
<reference evidence="2" key="1">
    <citation type="submission" date="2018-12" db="EMBL/GenBank/DDBJ databases">
        <authorList>
            <person name="Jadhav K."/>
            <person name="Kushwaha B."/>
            <person name="Jadhav I."/>
        </authorList>
    </citation>
    <scope>NUCLEOTIDE SEQUENCE [LARGE SCALE GENOMIC DNA]</scope>
    <source>
        <strain evidence="2">SBS 10</strain>
    </source>
</reference>
<organism evidence="2">
    <name type="scientific">Billgrantia gudaonensis</name>
    <dbReference type="NCBI Taxonomy" id="376427"/>
    <lineage>
        <taxon>Bacteria</taxon>
        <taxon>Pseudomonadati</taxon>
        <taxon>Pseudomonadota</taxon>
        <taxon>Gammaproteobacteria</taxon>
        <taxon>Oceanospirillales</taxon>
        <taxon>Halomonadaceae</taxon>
        <taxon>Billgrantia</taxon>
    </lineage>
</organism>
<evidence type="ECO:0000256" key="1">
    <source>
        <dbReference type="SAM" id="MobiDB-lite"/>
    </source>
</evidence>
<comment type="caution">
    <text evidence="2">The sequence shown here is derived from an EMBL/GenBank/DDBJ whole genome shotgun (WGS) entry which is preliminary data.</text>
</comment>
<proteinExistence type="predicted"/>
<feature type="region of interest" description="Disordered" evidence="1">
    <location>
        <begin position="1"/>
        <end position="45"/>
    </location>
</feature>
<feature type="region of interest" description="Disordered" evidence="1">
    <location>
        <begin position="61"/>
        <end position="83"/>
    </location>
</feature>